<protein>
    <recommendedName>
        <fullName evidence="1">Chitin-binding type-2 domain-containing protein</fullName>
    </recommendedName>
</protein>
<accession>A0A8S3TGY4</accession>
<evidence type="ECO:0000313" key="3">
    <source>
        <dbReference type="Proteomes" id="UP000683360"/>
    </source>
</evidence>
<name>A0A8S3TGY4_MYTED</name>
<dbReference type="SUPFAM" id="SSF57625">
    <property type="entry name" value="Invertebrate chitin-binding proteins"/>
    <property type="match status" value="2"/>
</dbReference>
<dbReference type="AlphaFoldDB" id="A0A8S3TGY4"/>
<dbReference type="GO" id="GO:0008061">
    <property type="term" value="F:chitin binding"/>
    <property type="evidence" value="ECO:0007669"/>
    <property type="project" value="InterPro"/>
</dbReference>
<dbReference type="InterPro" id="IPR036508">
    <property type="entry name" value="Chitin-bd_dom_sf"/>
</dbReference>
<organism evidence="2 3">
    <name type="scientific">Mytilus edulis</name>
    <name type="common">Blue mussel</name>
    <dbReference type="NCBI Taxonomy" id="6550"/>
    <lineage>
        <taxon>Eukaryota</taxon>
        <taxon>Metazoa</taxon>
        <taxon>Spiralia</taxon>
        <taxon>Lophotrochozoa</taxon>
        <taxon>Mollusca</taxon>
        <taxon>Bivalvia</taxon>
        <taxon>Autobranchia</taxon>
        <taxon>Pteriomorphia</taxon>
        <taxon>Mytilida</taxon>
        <taxon>Mytiloidea</taxon>
        <taxon>Mytilidae</taxon>
        <taxon>Mytilinae</taxon>
        <taxon>Mytilus</taxon>
    </lineage>
</organism>
<dbReference type="GO" id="GO:0005576">
    <property type="term" value="C:extracellular region"/>
    <property type="evidence" value="ECO:0007669"/>
    <property type="project" value="InterPro"/>
</dbReference>
<reference evidence="2" key="1">
    <citation type="submission" date="2021-03" db="EMBL/GenBank/DDBJ databases">
        <authorList>
            <person name="Bekaert M."/>
        </authorList>
    </citation>
    <scope>NUCLEOTIDE SEQUENCE</scope>
</reference>
<dbReference type="InterPro" id="IPR002557">
    <property type="entry name" value="Chitin-bd_dom"/>
</dbReference>
<dbReference type="Proteomes" id="UP000683360">
    <property type="component" value="Unassembled WGS sequence"/>
</dbReference>
<proteinExistence type="predicted"/>
<comment type="caution">
    <text evidence="2">The sequence shown here is derived from an EMBL/GenBank/DDBJ whole genome shotgun (WGS) entry which is preliminary data.</text>
</comment>
<keyword evidence="3" id="KW-1185">Reference proteome</keyword>
<feature type="domain" description="Chitin-binding type-2" evidence="1">
    <location>
        <begin position="307"/>
        <end position="364"/>
    </location>
</feature>
<gene>
    <name evidence="2" type="ORF">MEDL_42486</name>
</gene>
<evidence type="ECO:0000259" key="1">
    <source>
        <dbReference type="PROSITE" id="PS50940"/>
    </source>
</evidence>
<feature type="domain" description="Chitin-binding type-2" evidence="1">
    <location>
        <begin position="136"/>
        <end position="211"/>
    </location>
</feature>
<sequence length="372" mass="42365">MLRARQSSYVINNVDVGKTDLGNTVGYEECLDYVEKDDYDQIPADRDTINHDYLVLTSTVKEEMKQTNNMVHHQNKQSDSEIKQTSQDATLLVATALEMHLVQFHVRRNRVRMEELASTMIVCVTMGLLECEIDVNQTCKSDANRLIPHPNTCQLYYNCSQAVSPIPTWYRLYTHIPQVLRPAYLHECPYPELFSTTTMSCQNYTDVKCGSRYETKNKCDYLAVNYYCMGACKVCIYSFPDCVGFADGIHRNEYISQSSRYFECQNERNIYGGQNPCPSNMAPHNGKCTDLFEIQHVQHSNWQLGYAIDCSGRPNGNYKSEHVQKCDIYYTCVNGNSTLTYCDSELVFDSKSSFCQNTTNVCTPCGSVVSGC</sequence>
<dbReference type="PROSITE" id="PS50940">
    <property type="entry name" value="CHIT_BIND_II"/>
    <property type="match status" value="2"/>
</dbReference>
<dbReference type="Gene3D" id="2.170.140.10">
    <property type="entry name" value="Chitin binding domain"/>
    <property type="match status" value="2"/>
</dbReference>
<dbReference type="SMART" id="SM00494">
    <property type="entry name" value="ChtBD2"/>
    <property type="match status" value="2"/>
</dbReference>
<evidence type="ECO:0000313" key="2">
    <source>
        <dbReference type="EMBL" id="CAG2229574.1"/>
    </source>
</evidence>
<dbReference type="OrthoDB" id="6131869at2759"/>
<dbReference type="EMBL" id="CAJPWZ010002031">
    <property type="protein sequence ID" value="CAG2229574.1"/>
    <property type="molecule type" value="Genomic_DNA"/>
</dbReference>
<dbReference type="Pfam" id="PF01607">
    <property type="entry name" value="CBM_14"/>
    <property type="match status" value="1"/>
</dbReference>